<name>A0A1B7MXZ6_9AGAM</name>
<dbReference type="Proteomes" id="UP000092154">
    <property type="component" value="Unassembled WGS sequence"/>
</dbReference>
<accession>A0A1B7MXZ6</accession>
<evidence type="ECO:0000256" key="1">
    <source>
        <dbReference type="SAM" id="Phobius"/>
    </source>
</evidence>
<dbReference type="STRING" id="1314800.A0A1B7MXZ6"/>
<organism evidence="3 4">
    <name type="scientific">Rhizopogon vinicolor AM-OR11-026</name>
    <dbReference type="NCBI Taxonomy" id="1314800"/>
    <lineage>
        <taxon>Eukaryota</taxon>
        <taxon>Fungi</taxon>
        <taxon>Dikarya</taxon>
        <taxon>Basidiomycota</taxon>
        <taxon>Agaricomycotina</taxon>
        <taxon>Agaricomycetes</taxon>
        <taxon>Agaricomycetidae</taxon>
        <taxon>Boletales</taxon>
        <taxon>Suillineae</taxon>
        <taxon>Rhizopogonaceae</taxon>
        <taxon>Rhizopogon</taxon>
    </lineage>
</organism>
<dbReference type="EMBL" id="KV448349">
    <property type="protein sequence ID" value="OAX37488.1"/>
    <property type="molecule type" value="Genomic_DNA"/>
</dbReference>
<keyword evidence="4" id="KW-1185">Reference proteome</keyword>
<feature type="domain" description="Protein kinase" evidence="2">
    <location>
        <begin position="1"/>
        <end position="263"/>
    </location>
</feature>
<keyword evidence="1" id="KW-0472">Membrane</keyword>
<dbReference type="GO" id="GO:0005737">
    <property type="term" value="C:cytoplasm"/>
    <property type="evidence" value="ECO:0007669"/>
    <property type="project" value="TreeGrafter"/>
</dbReference>
<dbReference type="InterPro" id="IPR011009">
    <property type="entry name" value="Kinase-like_dom_sf"/>
</dbReference>
<dbReference type="AlphaFoldDB" id="A0A1B7MXZ6"/>
<dbReference type="GO" id="GO:0005524">
    <property type="term" value="F:ATP binding"/>
    <property type="evidence" value="ECO:0007669"/>
    <property type="project" value="InterPro"/>
</dbReference>
<evidence type="ECO:0000259" key="2">
    <source>
        <dbReference type="PROSITE" id="PS50011"/>
    </source>
</evidence>
<evidence type="ECO:0000313" key="4">
    <source>
        <dbReference type="Proteomes" id="UP000092154"/>
    </source>
</evidence>
<keyword evidence="3" id="KW-0808">Transferase</keyword>
<dbReference type="PIRSF" id="PIRSF000654">
    <property type="entry name" value="Integrin-linked_kinase"/>
    <property type="match status" value="1"/>
</dbReference>
<protein>
    <submittedName>
        <fullName evidence="3">Kinase-like protein</fullName>
    </submittedName>
</protein>
<dbReference type="GO" id="GO:0004672">
    <property type="term" value="F:protein kinase activity"/>
    <property type="evidence" value="ECO:0007669"/>
    <property type="project" value="InterPro"/>
</dbReference>
<dbReference type="PANTHER" id="PTHR23257">
    <property type="entry name" value="SERINE-THREONINE PROTEIN KINASE"/>
    <property type="match status" value="1"/>
</dbReference>
<dbReference type="SUPFAM" id="SSF56112">
    <property type="entry name" value="Protein kinase-like (PK-like)"/>
    <property type="match status" value="1"/>
</dbReference>
<keyword evidence="1" id="KW-0812">Transmembrane</keyword>
<evidence type="ECO:0000313" key="3">
    <source>
        <dbReference type="EMBL" id="OAX37488.1"/>
    </source>
</evidence>
<dbReference type="Gene3D" id="1.10.510.10">
    <property type="entry name" value="Transferase(Phosphotransferase) domain 1"/>
    <property type="match status" value="1"/>
</dbReference>
<keyword evidence="3" id="KW-0418">Kinase</keyword>
<keyword evidence="1" id="KW-1133">Transmembrane helix</keyword>
<dbReference type="OrthoDB" id="346907at2759"/>
<dbReference type="InParanoid" id="A0A1B7MXZ6"/>
<dbReference type="InterPro" id="IPR001245">
    <property type="entry name" value="Ser-Thr/Tyr_kinase_cat_dom"/>
</dbReference>
<dbReference type="GO" id="GO:0007165">
    <property type="term" value="P:signal transduction"/>
    <property type="evidence" value="ECO:0007669"/>
    <property type="project" value="TreeGrafter"/>
</dbReference>
<sequence length="263" mass="29757">MSQQVAVKTLLVYAADQLEGGVTNKKKLKRIWRELKTGAKLRHRNILPVYGYTYGFGMFVAMVSPWAEKGNLTVYLELENEALTTVRRFEILRDISAGLHYLHTNHVVHGDLTGPNVLIHGNGTACLGDFGLSLVLSEVIGNSFSMTSNLRGNCRWMAPELLNVHENEPLVLPSKISDIYSFGGIMLHVLAGQVPYYYLRNDAQVITSIVTRVKPYRTRYALVPDKYWYFIERCWETVTQNRPSIEQVVHAISAELSLLHVAH</sequence>
<feature type="transmembrane region" description="Helical" evidence="1">
    <location>
        <begin position="49"/>
        <end position="67"/>
    </location>
</feature>
<reference evidence="3 4" key="1">
    <citation type="submission" date="2016-06" db="EMBL/GenBank/DDBJ databases">
        <title>Comparative genomics of the ectomycorrhizal sister species Rhizopogon vinicolor and Rhizopogon vesiculosus (Basidiomycota: Boletales) reveals a divergence of the mating type B locus.</title>
        <authorList>
            <consortium name="DOE Joint Genome Institute"/>
            <person name="Mujic A.B."/>
            <person name="Kuo A."/>
            <person name="Tritt A."/>
            <person name="Lipzen A."/>
            <person name="Chen C."/>
            <person name="Johnson J."/>
            <person name="Sharma A."/>
            <person name="Barry K."/>
            <person name="Grigoriev I.V."/>
            <person name="Spatafora J.W."/>
        </authorList>
    </citation>
    <scope>NUCLEOTIDE SEQUENCE [LARGE SCALE GENOMIC DNA]</scope>
    <source>
        <strain evidence="3 4">AM-OR11-026</strain>
    </source>
</reference>
<proteinExistence type="predicted"/>
<dbReference type="InterPro" id="IPR000719">
    <property type="entry name" value="Prot_kinase_dom"/>
</dbReference>
<gene>
    <name evidence="3" type="ORF">K503DRAFT_230511</name>
</gene>
<dbReference type="PROSITE" id="PS50011">
    <property type="entry name" value="PROTEIN_KINASE_DOM"/>
    <property type="match status" value="1"/>
</dbReference>
<dbReference type="InterPro" id="IPR050167">
    <property type="entry name" value="Ser_Thr_protein_kinase"/>
</dbReference>
<dbReference type="Pfam" id="PF07714">
    <property type="entry name" value="PK_Tyr_Ser-Thr"/>
    <property type="match status" value="1"/>
</dbReference>